<proteinExistence type="predicted"/>
<dbReference type="InterPro" id="IPR000182">
    <property type="entry name" value="GNAT_dom"/>
</dbReference>
<keyword evidence="3" id="KW-1185">Reference proteome</keyword>
<dbReference type="RefSeq" id="WP_072703268.1">
    <property type="nucleotide sequence ID" value="NZ_JAFBBL010000001.1"/>
</dbReference>
<dbReference type="Gene3D" id="3.40.630.30">
    <property type="match status" value="1"/>
</dbReference>
<name>A0A2X4UMZ3_9NOCA</name>
<dbReference type="InterPro" id="IPR016181">
    <property type="entry name" value="Acyl_CoA_acyltransferase"/>
</dbReference>
<sequence length="257" mass="27263">MTPGSIAGTDVTLDVLRRAYGRSMRPLTSAGSYEEGEGWWIGITGAPDPDYNLALVYDGDVSAHAQRAFEVVTAAGRPSIVLLAGRGLAAAQVLADRGWVCAGALDLTALVPADAPEDDSLRVLGRAEMPDARDLAAGAFGVLPGTAAIAYADTIADEPGLTVVGIFDDAQLQCCTLVSDGCEIETVWSLGTRKGRQRRGYARRLVDAAAARTYSRRGAVPMCGLTNPRVTPLYLSAGAQVLENWQMWSRPRWLLGL</sequence>
<dbReference type="SUPFAM" id="SSF55729">
    <property type="entry name" value="Acyl-CoA N-acyltransferases (Nat)"/>
    <property type="match status" value="1"/>
</dbReference>
<accession>A0A2X4UMZ3</accession>
<evidence type="ECO:0000313" key="3">
    <source>
        <dbReference type="Proteomes" id="UP000249091"/>
    </source>
</evidence>
<evidence type="ECO:0000259" key="1">
    <source>
        <dbReference type="PROSITE" id="PS51186"/>
    </source>
</evidence>
<dbReference type="KEGG" id="rcr:NCTC10994_03201"/>
<feature type="domain" description="N-acetyltransferase" evidence="1">
    <location>
        <begin position="119"/>
        <end position="257"/>
    </location>
</feature>
<protein>
    <recommendedName>
        <fullName evidence="1">N-acetyltransferase domain-containing protein</fullName>
    </recommendedName>
</protein>
<gene>
    <name evidence="2" type="ORF">NCTC10994_03201</name>
</gene>
<organism evidence="2 3">
    <name type="scientific">Rhodococcus coprophilus</name>
    <dbReference type="NCBI Taxonomy" id="38310"/>
    <lineage>
        <taxon>Bacteria</taxon>
        <taxon>Bacillati</taxon>
        <taxon>Actinomycetota</taxon>
        <taxon>Actinomycetes</taxon>
        <taxon>Mycobacteriales</taxon>
        <taxon>Nocardiaceae</taxon>
        <taxon>Rhodococcus</taxon>
    </lineage>
</organism>
<reference evidence="2 3" key="1">
    <citation type="submission" date="2018-06" db="EMBL/GenBank/DDBJ databases">
        <authorList>
            <consortium name="Pathogen Informatics"/>
            <person name="Doyle S."/>
        </authorList>
    </citation>
    <scope>NUCLEOTIDE SEQUENCE [LARGE SCALE GENOMIC DNA]</scope>
    <source>
        <strain evidence="2 3">NCTC10994</strain>
    </source>
</reference>
<dbReference type="GO" id="GO:0016747">
    <property type="term" value="F:acyltransferase activity, transferring groups other than amino-acyl groups"/>
    <property type="evidence" value="ECO:0007669"/>
    <property type="project" value="InterPro"/>
</dbReference>
<dbReference type="EMBL" id="LS483468">
    <property type="protein sequence ID" value="SQI35962.1"/>
    <property type="molecule type" value="Genomic_DNA"/>
</dbReference>
<dbReference type="PROSITE" id="PS51186">
    <property type="entry name" value="GNAT"/>
    <property type="match status" value="1"/>
</dbReference>
<dbReference type="Proteomes" id="UP000249091">
    <property type="component" value="Chromosome 1"/>
</dbReference>
<dbReference type="AlphaFoldDB" id="A0A2X4UMZ3"/>
<dbReference type="STRING" id="1219011.GCA_001895045_03531"/>
<evidence type="ECO:0000313" key="2">
    <source>
        <dbReference type="EMBL" id="SQI35962.1"/>
    </source>
</evidence>